<reference evidence="2" key="1">
    <citation type="journal article" date="2014" name="Int. J. Syst. Evol. Microbiol.">
        <title>Complete genome sequence of Corynebacterium casei LMG S-19264T (=DSM 44701T), isolated from a smear-ripened cheese.</title>
        <authorList>
            <consortium name="US DOE Joint Genome Institute (JGI-PGF)"/>
            <person name="Walter F."/>
            <person name="Albersmeier A."/>
            <person name="Kalinowski J."/>
            <person name="Ruckert C."/>
        </authorList>
    </citation>
    <scope>NUCLEOTIDE SEQUENCE</scope>
    <source>
        <strain evidence="2">JCM 4988</strain>
    </source>
</reference>
<dbReference type="Proteomes" id="UP000630936">
    <property type="component" value="Unassembled WGS sequence"/>
</dbReference>
<protein>
    <submittedName>
        <fullName evidence="2">Uncharacterized protein</fullName>
    </submittedName>
</protein>
<reference evidence="2" key="2">
    <citation type="submission" date="2020-09" db="EMBL/GenBank/DDBJ databases">
        <authorList>
            <person name="Sun Q."/>
            <person name="Ohkuma M."/>
        </authorList>
    </citation>
    <scope>NUCLEOTIDE SEQUENCE</scope>
    <source>
        <strain evidence="2">JCM 4988</strain>
    </source>
</reference>
<evidence type="ECO:0000313" key="2">
    <source>
        <dbReference type="EMBL" id="GGZ26413.1"/>
    </source>
</evidence>
<evidence type="ECO:0000313" key="3">
    <source>
        <dbReference type="Proteomes" id="UP000630936"/>
    </source>
</evidence>
<proteinExistence type="predicted"/>
<comment type="caution">
    <text evidence="2">The sequence shown here is derived from an EMBL/GenBank/DDBJ whole genome shotgun (WGS) entry which is preliminary data.</text>
</comment>
<dbReference type="AlphaFoldDB" id="A0A918PXJ1"/>
<organism evidence="2 3">
    <name type="scientific">Streptomyces inusitatus</name>
    <dbReference type="NCBI Taxonomy" id="68221"/>
    <lineage>
        <taxon>Bacteria</taxon>
        <taxon>Bacillati</taxon>
        <taxon>Actinomycetota</taxon>
        <taxon>Actinomycetes</taxon>
        <taxon>Kitasatosporales</taxon>
        <taxon>Streptomycetaceae</taxon>
        <taxon>Streptomyces</taxon>
    </lineage>
</organism>
<sequence>MKPLRTALADALHLKDLRDLTHHRHQTGRPRSAAPERHGSGRPGPGRTATGRGPGAAGPCEQDPLFEFLRSMHHFLTAPQNPAGAEPGPRPQHRPAYRRPSYSLPPRDGVTHPAPPVIASDPGPDPAPGPDLGTDPARPPGRA</sequence>
<name>A0A918PXJ1_9ACTN</name>
<evidence type="ECO:0000256" key="1">
    <source>
        <dbReference type="SAM" id="MobiDB-lite"/>
    </source>
</evidence>
<dbReference type="RefSeq" id="WP_190122576.1">
    <property type="nucleotide sequence ID" value="NZ_BMWG01000004.1"/>
</dbReference>
<keyword evidence="3" id="KW-1185">Reference proteome</keyword>
<feature type="region of interest" description="Disordered" evidence="1">
    <location>
        <begin position="17"/>
        <end position="143"/>
    </location>
</feature>
<gene>
    <name evidence="2" type="ORF">GCM10010387_19640</name>
</gene>
<dbReference type="EMBL" id="BMWG01000004">
    <property type="protein sequence ID" value="GGZ26413.1"/>
    <property type="molecule type" value="Genomic_DNA"/>
</dbReference>
<accession>A0A918PXJ1</accession>